<proteinExistence type="predicted"/>
<feature type="transmembrane region" description="Helical" evidence="1">
    <location>
        <begin position="132"/>
        <end position="155"/>
    </location>
</feature>
<keyword evidence="1" id="KW-1133">Transmembrane helix</keyword>
<dbReference type="AlphaFoldDB" id="A0A075WV85"/>
<dbReference type="PANTHER" id="PTHR37422:SF13">
    <property type="entry name" value="LIPOPOLYSACCHARIDE BIOSYNTHESIS PROTEIN PA4999-RELATED"/>
    <property type="match status" value="1"/>
</dbReference>
<dbReference type="STRING" id="289377.HL41_06300"/>
<dbReference type="HOGENOM" id="CLU_686413_0_0_0"/>
<feature type="transmembrane region" description="Helical" evidence="1">
    <location>
        <begin position="401"/>
        <end position="417"/>
    </location>
</feature>
<sequence>MKKKLLNYIKNLVKIFEIQKMTIKINKIYILSLLLTFYSLLPGVAKVTGNSLYYSFYIPIIFFIYLIFRKNKLYLSHMDIPFLISFFLLILYIPISVFILKTVSLEVTIFGVATFLIPMIGYFYSRIIPFNFVVISIVFVGFVHSLIAILLYGFFPLPSFLEDIRSILYEGVMAFRMSSVSGSLVLGALMTIVSVFVLNMVILRFKKEYIILLFIFYFVDIFTMQRSVWISLFIYNILILAYLAINQNIQSKKKLYLIFLLIIFPVLILMIITSVLEYYIDFLLERFVSLIKGEAIEERSSLWRNGLNNFLSIPSGTGLGTVGQVRRILNLENDYLPVLDGDYFRILSETGIILIPFYIRFFIYLVLRGFYLYKMSINRLTVYLSLLGLSINMIGSNTTEFYFVNFIYWLMMGYFWDSKFKN</sequence>
<evidence type="ECO:0000313" key="2">
    <source>
        <dbReference type="EMBL" id="AIH04368.1"/>
    </source>
</evidence>
<dbReference type="EMBL" id="CP008796">
    <property type="protein sequence ID" value="AIH04368.1"/>
    <property type="molecule type" value="Genomic_DNA"/>
</dbReference>
<dbReference type="KEGG" id="tcm:HL41_06300"/>
<organism evidence="2 3">
    <name type="scientific">Thermodesulfobacterium commune DSM 2178</name>
    <dbReference type="NCBI Taxonomy" id="289377"/>
    <lineage>
        <taxon>Bacteria</taxon>
        <taxon>Pseudomonadati</taxon>
        <taxon>Thermodesulfobacteriota</taxon>
        <taxon>Thermodesulfobacteria</taxon>
        <taxon>Thermodesulfobacteriales</taxon>
        <taxon>Thermodesulfobacteriaceae</taxon>
        <taxon>Thermodesulfobacterium</taxon>
    </lineage>
</organism>
<gene>
    <name evidence="2" type="ORF">HL41_06300</name>
</gene>
<feature type="transmembrane region" description="Helical" evidence="1">
    <location>
        <begin position="175"/>
        <end position="198"/>
    </location>
</feature>
<name>A0A075WV85_9BACT</name>
<feature type="transmembrane region" description="Helical" evidence="1">
    <location>
        <begin position="107"/>
        <end position="125"/>
    </location>
</feature>
<dbReference type="InterPro" id="IPR051533">
    <property type="entry name" value="WaaL-like"/>
</dbReference>
<feature type="transmembrane region" description="Helical" evidence="1">
    <location>
        <begin position="257"/>
        <end position="280"/>
    </location>
</feature>
<dbReference type="RefSeq" id="WP_022855397.1">
    <property type="nucleotide sequence ID" value="NZ_JQLF01000004.1"/>
</dbReference>
<accession>A0A075WV85</accession>
<dbReference type="Proteomes" id="UP000028481">
    <property type="component" value="Chromosome"/>
</dbReference>
<dbReference type="PaxDb" id="289377-HL41_06300"/>
<protein>
    <recommendedName>
        <fullName evidence="4">O-antigen polymerase</fullName>
    </recommendedName>
</protein>
<feature type="transmembrane region" description="Helical" evidence="1">
    <location>
        <begin position="343"/>
        <end position="365"/>
    </location>
</feature>
<keyword evidence="3" id="KW-1185">Reference proteome</keyword>
<dbReference type="PANTHER" id="PTHR37422">
    <property type="entry name" value="TEICHURONIC ACID BIOSYNTHESIS PROTEIN TUAE"/>
    <property type="match status" value="1"/>
</dbReference>
<feature type="transmembrane region" description="Helical" evidence="1">
    <location>
        <begin position="205"/>
        <end position="222"/>
    </location>
</feature>
<feature type="transmembrane region" description="Helical" evidence="1">
    <location>
        <begin position="228"/>
        <end position="245"/>
    </location>
</feature>
<feature type="transmembrane region" description="Helical" evidence="1">
    <location>
        <begin position="51"/>
        <end position="68"/>
    </location>
</feature>
<evidence type="ECO:0008006" key="4">
    <source>
        <dbReference type="Google" id="ProtNLM"/>
    </source>
</evidence>
<feature type="transmembrane region" description="Helical" evidence="1">
    <location>
        <begin position="80"/>
        <end position="101"/>
    </location>
</feature>
<evidence type="ECO:0000313" key="3">
    <source>
        <dbReference type="Proteomes" id="UP000028481"/>
    </source>
</evidence>
<evidence type="ECO:0000256" key="1">
    <source>
        <dbReference type="SAM" id="Phobius"/>
    </source>
</evidence>
<keyword evidence="1" id="KW-0472">Membrane</keyword>
<reference evidence="2 3" key="1">
    <citation type="journal article" date="2015" name="Genome Announc.">
        <title>Genome Sequence of a Sulfate-Reducing Thermophilic Bacterium, Thermodesulfobacterium commune DSM 2178T (Phylum Thermodesulfobacteria).</title>
        <authorList>
            <person name="Bhatnagar S."/>
            <person name="Badger J.H."/>
            <person name="Madupu R."/>
            <person name="Khouri H.M."/>
            <person name="O'Connor E.M."/>
            <person name="Robb F.T."/>
            <person name="Ward N.L."/>
            <person name="Eisen J.A."/>
        </authorList>
    </citation>
    <scope>NUCLEOTIDE SEQUENCE [LARGE SCALE GENOMIC DNA]</scope>
    <source>
        <strain evidence="2 3">DSM 2178</strain>
    </source>
</reference>
<keyword evidence="1" id="KW-0812">Transmembrane</keyword>
<feature type="transmembrane region" description="Helical" evidence="1">
    <location>
        <begin position="28"/>
        <end position="45"/>
    </location>
</feature>